<reference evidence="4 5" key="1">
    <citation type="submission" date="2018-09" db="EMBL/GenBank/DDBJ databases">
        <title>A high-quality reference genome of wild soybean provides a powerful tool to mine soybean genomes.</title>
        <authorList>
            <person name="Xie M."/>
            <person name="Chung C.Y.L."/>
            <person name="Li M.-W."/>
            <person name="Wong F.-L."/>
            <person name="Chan T.-F."/>
            <person name="Lam H.-M."/>
        </authorList>
    </citation>
    <scope>NUCLEOTIDE SEQUENCE [LARGE SCALE GENOMIC DNA]</scope>
    <source>
        <strain evidence="5">cv. W05</strain>
        <tissue evidence="4">Hypocotyl of etiolated seedlings</tissue>
    </source>
</reference>
<dbReference type="InterPro" id="IPR027417">
    <property type="entry name" value="P-loop_NTPase"/>
</dbReference>
<dbReference type="EMBL" id="QZWG01000004">
    <property type="protein sequence ID" value="RZC16993.1"/>
    <property type="molecule type" value="Genomic_DNA"/>
</dbReference>
<dbReference type="PANTHER" id="PTHR23070">
    <property type="entry name" value="BCS1 AAA-TYPE ATPASE"/>
    <property type="match status" value="1"/>
</dbReference>
<dbReference type="InterPro" id="IPR044730">
    <property type="entry name" value="RNase_H-like_dom_plant"/>
</dbReference>
<protein>
    <submittedName>
        <fullName evidence="4">AAA-ATPase</fullName>
    </submittedName>
</protein>
<dbReference type="Gene3D" id="3.40.50.300">
    <property type="entry name" value="P-loop containing nucleotide triphosphate hydrolases"/>
    <property type="match status" value="1"/>
</dbReference>
<dbReference type="InterPro" id="IPR050747">
    <property type="entry name" value="Mitochondrial_chaperone_BCS1"/>
</dbReference>
<evidence type="ECO:0000259" key="2">
    <source>
        <dbReference type="Pfam" id="PF10536"/>
    </source>
</evidence>
<gene>
    <name evidence="4" type="ORF">D0Y65_010031</name>
</gene>
<feature type="compositionally biased region" description="Low complexity" evidence="1">
    <location>
        <begin position="342"/>
        <end position="357"/>
    </location>
</feature>
<evidence type="ECO:0000313" key="4">
    <source>
        <dbReference type="EMBL" id="RZC16993.1"/>
    </source>
</evidence>
<feature type="region of interest" description="Disordered" evidence="1">
    <location>
        <begin position="310"/>
        <end position="361"/>
    </location>
</feature>
<dbReference type="InterPro" id="IPR012337">
    <property type="entry name" value="RNaseH-like_sf"/>
</dbReference>
<comment type="caution">
    <text evidence="4">The sequence shown here is derived from an EMBL/GenBank/DDBJ whole genome shotgun (WGS) entry which is preliminary data.</text>
</comment>
<evidence type="ECO:0000259" key="3">
    <source>
        <dbReference type="Pfam" id="PF13456"/>
    </source>
</evidence>
<accession>A0A445L1K0</accession>
<evidence type="ECO:0000313" key="5">
    <source>
        <dbReference type="Proteomes" id="UP000289340"/>
    </source>
</evidence>
<dbReference type="InterPro" id="IPR036397">
    <property type="entry name" value="RNaseH_sf"/>
</dbReference>
<dbReference type="Pfam" id="PF13456">
    <property type="entry name" value="RVT_3"/>
    <property type="match status" value="1"/>
</dbReference>
<feature type="domain" description="RNase H type-1" evidence="3">
    <location>
        <begin position="135"/>
        <end position="206"/>
    </location>
</feature>
<dbReference type="SUPFAM" id="SSF52540">
    <property type="entry name" value="P-loop containing nucleoside triphosphate hydrolases"/>
    <property type="match status" value="1"/>
</dbReference>
<feature type="domain" description="Aminotransferase-like plant mobile" evidence="2">
    <location>
        <begin position="445"/>
        <end position="480"/>
    </location>
</feature>
<dbReference type="Gene3D" id="3.30.420.10">
    <property type="entry name" value="Ribonuclease H-like superfamily/Ribonuclease H"/>
    <property type="match status" value="1"/>
</dbReference>
<proteinExistence type="predicted"/>
<feature type="compositionally biased region" description="Basic residues" evidence="1">
    <location>
        <begin position="330"/>
        <end position="341"/>
    </location>
</feature>
<evidence type="ECO:0000256" key="1">
    <source>
        <dbReference type="SAM" id="MobiDB-lite"/>
    </source>
</evidence>
<organism evidence="4 5">
    <name type="scientific">Glycine soja</name>
    <name type="common">Wild soybean</name>
    <dbReference type="NCBI Taxonomy" id="3848"/>
    <lineage>
        <taxon>Eukaryota</taxon>
        <taxon>Viridiplantae</taxon>
        <taxon>Streptophyta</taxon>
        <taxon>Embryophyta</taxon>
        <taxon>Tracheophyta</taxon>
        <taxon>Spermatophyta</taxon>
        <taxon>Magnoliopsida</taxon>
        <taxon>eudicotyledons</taxon>
        <taxon>Gunneridae</taxon>
        <taxon>Pentapetalae</taxon>
        <taxon>rosids</taxon>
        <taxon>fabids</taxon>
        <taxon>Fabales</taxon>
        <taxon>Fabaceae</taxon>
        <taxon>Papilionoideae</taxon>
        <taxon>50 kb inversion clade</taxon>
        <taxon>NPAAA clade</taxon>
        <taxon>indigoferoid/millettioid clade</taxon>
        <taxon>Phaseoleae</taxon>
        <taxon>Glycine</taxon>
        <taxon>Glycine subgen. Soja</taxon>
    </lineage>
</organism>
<dbReference type="GO" id="GO:0004523">
    <property type="term" value="F:RNA-DNA hybrid ribonuclease activity"/>
    <property type="evidence" value="ECO:0007669"/>
    <property type="project" value="InterPro"/>
</dbReference>
<name>A0A445L1K0_GLYSO</name>
<dbReference type="CDD" id="cd06222">
    <property type="entry name" value="RNase_H_like"/>
    <property type="match status" value="1"/>
</dbReference>
<dbReference type="AlphaFoldDB" id="A0A445L1K0"/>
<dbReference type="Proteomes" id="UP000289340">
    <property type="component" value="Chromosome 4"/>
</dbReference>
<dbReference type="InterPro" id="IPR019557">
    <property type="entry name" value="AminoTfrase-like_pln_mobile"/>
</dbReference>
<keyword evidence="5" id="KW-1185">Reference proteome</keyword>
<dbReference type="Pfam" id="PF10536">
    <property type="entry name" value="PMD"/>
    <property type="match status" value="1"/>
</dbReference>
<feature type="region of interest" description="Disordered" evidence="1">
    <location>
        <begin position="383"/>
        <end position="413"/>
    </location>
</feature>
<dbReference type="SUPFAM" id="SSF53098">
    <property type="entry name" value="Ribonuclease H-like"/>
    <property type="match status" value="1"/>
</dbReference>
<sequence length="485" mass="54094">MAMELDRKNKVKSDLESFLRAKRYYHRLGRVWQKSFLLYGTSGTGKSSFVAAIVNFLSYDIDLCQIPSDSDLKLLLLKTTPSWAIKSVITALQANGDGRRCGLIRRKTEDDLMDEPYGVVCDEDLHKLRICGNCLKLAQNRGFKVVIVQVDSQVIVNILKGKKDGSAQGWSLVRKIRLLFSADWRTKVFHVYREANIWAHMLAKMAINLDGECVMFEHPQVELSQLLEADRRTVSTLDRLVALELRVSPPKPLPPFFCFFFVSRGAFSSRFYFVFAVHRRGSFVTVHSREFFELRIIMVRTRGLGRALGQVTGRGVGRGDHDDSDDAPQRRRSTASARRQRVAVTAAHNEPVVPTPDVQDDPMEASAAVEDIVVDIPANTGAEAAEDEHEGFSGGPSDPSERPELKLSSHGRKVHSLGRPVPAIQGLVAGTGLSPLIACSVDTGNRGFLSAFVERWHRETSSFHLPVGELTIMLDDVFSLSYSHD</sequence>
<dbReference type="GO" id="GO:0003676">
    <property type="term" value="F:nucleic acid binding"/>
    <property type="evidence" value="ECO:0007669"/>
    <property type="project" value="InterPro"/>
</dbReference>
<dbReference type="InterPro" id="IPR002156">
    <property type="entry name" value="RNaseH_domain"/>
</dbReference>